<dbReference type="InterPro" id="IPR011763">
    <property type="entry name" value="COA_CT_C"/>
</dbReference>
<dbReference type="PROSITE" id="PS50989">
    <property type="entry name" value="COA_CT_CTER"/>
    <property type="match status" value="1"/>
</dbReference>
<keyword evidence="6 10" id="KW-0067">ATP-binding</keyword>
<dbReference type="GO" id="GO:2001295">
    <property type="term" value="P:malonyl-CoA biosynthetic process"/>
    <property type="evidence" value="ECO:0007669"/>
    <property type="project" value="UniProtKB-UniRule"/>
</dbReference>
<dbReference type="SUPFAM" id="SSF52096">
    <property type="entry name" value="ClpP/crotonase"/>
    <property type="match status" value="1"/>
</dbReference>
<evidence type="ECO:0000313" key="12">
    <source>
        <dbReference type="EMBL" id="HFT92600.1"/>
    </source>
</evidence>
<evidence type="ECO:0000256" key="1">
    <source>
        <dbReference type="ARBA" id="ARBA00004956"/>
    </source>
</evidence>
<keyword evidence="4 10" id="KW-0547">Nucleotide-binding</keyword>
<dbReference type="AlphaFoldDB" id="A0A7C3LR13"/>
<evidence type="ECO:0000256" key="5">
    <source>
        <dbReference type="ARBA" id="ARBA00022832"/>
    </source>
</evidence>
<comment type="subunit">
    <text evidence="10">Acetyl-CoA carboxylase is a heterohexamer composed of biotin carboxyl carrier protein (AccB), biotin carboxylase (AccC) and two subunits each of ACCase subunit alpha (AccA) and ACCase subunit beta (AccD).</text>
</comment>
<feature type="domain" description="CoA carboxyltransferase C-terminal" evidence="11">
    <location>
        <begin position="7"/>
        <end position="257"/>
    </location>
</feature>
<sequence>MTDNRQKKNGKKQTLEPEVPVWERVLIARAQERPTALDYIQRLCTQFIEIHGDRSFRDDPSVVGGFAVFEGRSVAVVGHQKGKSFKDRMTRNFGMPHPEGYRKALRIMRLAERFSMPVLTFVDTPGAYPGIEAEERGQVEAVARNIMEMFEIRVPILVFVVGEGGSGGALAIGVGDRVYMLENAVYSVISPEACAAILWDNAGRAPEAAERLRMTASHLLELGIIDGIIPEAPGGVQKDPSVTLSSMKSLISEQLECLSSLPPEDLLRARHQKFQDMVAYRENNLPHLPPKLNLSS</sequence>
<keyword evidence="3 10" id="KW-0808">Transferase</keyword>
<dbReference type="NCBIfam" id="TIGR00513">
    <property type="entry name" value="accA"/>
    <property type="match status" value="1"/>
</dbReference>
<comment type="similarity">
    <text evidence="10">Belongs to the AccA family.</text>
</comment>
<organism evidence="12">
    <name type="scientific">Leptospirillum ferriphilum</name>
    <dbReference type="NCBI Taxonomy" id="178606"/>
    <lineage>
        <taxon>Bacteria</taxon>
        <taxon>Pseudomonadati</taxon>
        <taxon>Nitrospirota</taxon>
        <taxon>Nitrospiria</taxon>
        <taxon>Nitrospirales</taxon>
        <taxon>Nitrospiraceae</taxon>
        <taxon>Leptospirillum</taxon>
    </lineage>
</organism>
<evidence type="ECO:0000256" key="9">
    <source>
        <dbReference type="ARBA" id="ARBA00049152"/>
    </source>
</evidence>
<dbReference type="InterPro" id="IPR001095">
    <property type="entry name" value="Acetyl_CoA_COase_a_su"/>
</dbReference>
<comment type="caution">
    <text evidence="12">The sequence shown here is derived from an EMBL/GenBank/DDBJ whole genome shotgun (WGS) entry which is preliminary data.</text>
</comment>
<dbReference type="GO" id="GO:0003989">
    <property type="term" value="F:acetyl-CoA carboxylase activity"/>
    <property type="evidence" value="ECO:0007669"/>
    <property type="project" value="InterPro"/>
</dbReference>
<dbReference type="UniPathway" id="UPA00655">
    <property type="reaction ID" value="UER00711"/>
</dbReference>
<comment type="pathway">
    <text evidence="1 10">Lipid metabolism; malonyl-CoA biosynthesis; malonyl-CoA from acetyl-CoA: step 1/1.</text>
</comment>
<dbReference type="PRINTS" id="PR01069">
    <property type="entry name" value="ACCCTRFRASEA"/>
</dbReference>
<keyword evidence="12" id="KW-0436">Ligase</keyword>
<dbReference type="PANTHER" id="PTHR42853:SF3">
    <property type="entry name" value="ACETYL-COENZYME A CARBOXYLASE CARBOXYL TRANSFERASE SUBUNIT ALPHA, CHLOROPLASTIC"/>
    <property type="match status" value="1"/>
</dbReference>
<evidence type="ECO:0000256" key="8">
    <source>
        <dbReference type="ARBA" id="ARBA00023160"/>
    </source>
</evidence>
<dbReference type="EMBL" id="DTMM01000029">
    <property type="protein sequence ID" value="HFT92600.1"/>
    <property type="molecule type" value="Genomic_DNA"/>
</dbReference>
<evidence type="ECO:0000259" key="11">
    <source>
        <dbReference type="PROSITE" id="PS50989"/>
    </source>
</evidence>
<protein>
    <recommendedName>
        <fullName evidence="10">Acetyl-coenzyme A carboxylase carboxyl transferase subunit alpha</fullName>
        <shortName evidence="10">ACCase subunit alpha</shortName>
        <shortName evidence="10">Acetyl-CoA carboxylase carboxyltransferase subunit alpha</shortName>
        <ecNumber evidence="10">2.1.3.15</ecNumber>
    </recommendedName>
</protein>
<comment type="subcellular location">
    <subcellularLocation>
        <location evidence="10">Cytoplasm</location>
    </subcellularLocation>
</comment>
<evidence type="ECO:0000256" key="10">
    <source>
        <dbReference type="HAMAP-Rule" id="MF_00823"/>
    </source>
</evidence>
<evidence type="ECO:0000256" key="2">
    <source>
        <dbReference type="ARBA" id="ARBA00022516"/>
    </source>
</evidence>
<evidence type="ECO:0000256" key="6">
    <source>
        <dbReference type="ARBA" id="ARBA00022840"/>
    </source>
</evidence>
<comment type="catalytic activity">
    <reaction evidence="9 10">
        <text>N(6)-carboxybiotinyl-L-lysyl-[protein] + acetyl-CoA = N(6)-biotinyl-L-lysyl-[protein] + malonyl-CoA</text>
        <dbReference type="Rhea" id="RHEA:54728"/>
        <dbReference type="Rhea" id="RHEA-COMP:10505"/>
        <dbReference type="Rhea" id="RHEA-COMP:10506"/>
        <dbReference type="ChEBI" id="CHEBI:57288"/>
        <dbReference type="ChEBI" id="CHEBI:57384"/>
        <dbReference type="ChEBI" id="CHEBI:83144"/>
        <dbReference type="ChEBI" id="CHEBI:83145"/>
        <dbReference type="EC" id="2.1.3.15"/>
    </reaction>
</comment>
<dbReference type="Gene3D" id="3.90.226.10">
    <property type="entry name" value="2-enoyl-CoA Hydratase, Chain A, domain 1"/>
    <property type="match status" value="1"/>
</dbReference>
<keyword evidence="2 10" id="KW-0444">Lipid biosynthesis</keyword>
<dbReference type="HAMAP" id="MF_00823">
    <property type="entry name" value="AcetylCoA_CT_alpha"/>
    <property type="match status" value="1"/>
</dbReference>
<dbReference type="GO" id="GO:0006633">
    <property type="term" value="P:fatty acid biosynthetic process"/>
    <property type="evidence" value="ECO:0007669"/>
    <property type="project" value="UniProtKB-KW"/>
</dbReference>
<reference evidence="12" key="1">
    <citation type="journal article" date="2020" name="mSystems">
        <title>Genome- and Community-Level Interaction Insights into Carbon Utilization and Element Cycling Functions of Hydrothermarchaeota in Hydrothermal Sediment.</title>
        <authorList>
            <person name="Zhou Z."/>
            <person name="Liu Y."/>
            <person name="Xu W."/>
            <person name="Pan J."/>
            <person name="Luo Z.H."/>
            <person name="Li M."/>
        </authorList>
    </citation>
    <scope>NUCLEOTIDE SEQUENCE [LARGE SCALE GENOMIC DNA]</scope>
    <source>
        <strain evidence="12">SpSt-902</strain>
    </source>
</reference>
<dbReference type="InterPro" id="IPR029045">
    <property type="entry name" value="ClpP/crotonase-like_dom_sf"/>
</dbReference>
<keyword evidence="10" id="KW-0963">Cytoplasm</keyword>
<dbReference type="PANTHER" id="PTHR42853">
    <property type="entry name" value="ACETYL-COENZYME A CARBOXYLASE CARBOXYL TRANSFERASE SUBUNIT ALPHA"/>
    <property type="match status" value="1"/>
</dbReference>
<dbReference type="GO" id="GO:0016743">
    <property type="term" value="F:carboxyl- or carbamoyltransferase activity"/>
    <property type="evidence" value="ECO:0007669"/>
    <property type="project" value="UniProtKB-UniRule"/>
</dbReference>
<evidence type="ECO:0000256" key="3">
    <source>
        <dbReference type="ARBA" id="ARBA00022679"/>
    </source>
</evidence>
<keyword evidence="7 10" id="KW-0443">Lipid metabolism</keyword>
<evidence type="ECO:0000256" key="4">
    <source>
        <dbReference type="ARBA" id="ARBA00022741"/>
    </source>
</evidence>
<dbReference type="EC" id="2.1.3.15" evidence="10"/>
<comment type="function">
    <text evidence="10">Component of the acetyl coenzyme A carboxylase (ACC) complex. First, biotin carboxylase catalyzes the carboxylation of biotin on its carrier protein (BCCP) and then the CO(2) group is transferred by the carboxyltransferase to acetyl-CoA to form malonyl-CoA.</text>
</comment>
<name>A0A7C3LR13_9BACT</name>
<gene>
    <name evidence="10" type="primary">accA</name>
    <name evidence="12" type="ORF">ENX03_01410</name>
</gene>
<evidence type="ECO:0000256" key="7">
    <source>
        <dbReference type="ARBA" id="ARBA00023098"/>
    </source>
</evidence>
<dbReference type="Pfam" id="PF03255">
    <property type="entry name" value="ACCA"/>
    <property type="match status" value="1"/>
</dbReference>
<keyword evidence="5 10" id="KW-0276">Fatty acid metabolism</keyword>
<dbReference type="GO" id="GO:0005524">
    <property type="term" value="F:ATP binding"/>
    <property type="evidence" value="ECO:0007669"/>
    <property type="project" value="UniProtKB-KW"/>
</dbReference>
<dbReference type="NCBIfam" id="NF004344">
    <property type="entry name" value="PRK05724.1"/>
    <property type="match status" value="1"/>
</dbReference>
<dbReference type="NCBIfam" id="NF041504">
    <property type="entry name" value="AccA_sub"/>
    <property type="match status" value="1"/>
</dbReference>
<dbReference type="GO" id="GO:0009317">
    <property type="term" value="C:acetyl-CoA carboxylase complex"/>
    <property type="evidence" value="ECO:0007669"/>
    <property type="project" value="InterPro"/>
</dbReference>
<proteinExistence type="inferred from homology"/>
<accession>A0A7C3LR13</accession>
<keyword evidence="8 10" id="KW-0275">Fatty acid biosynthesis</keyword>